<proteinExistence type="inferred from homology"/>
<dbReference type="CDD" id="cd03224">
    <property type="entry name" value="ABC_TM1139_LivF_branched"/>
    <property type="match status" value="1"/>
</dbReference>
<dbReference type="InterPro" id="IPR052156">
    <property type="entry name" value="BCAA_Transport_ATP-bd_LivF"/>
</dbReference>
<reference evidence="7 8" key="1">
    <citation type="submission" date="2017-03" db="EMBL/GenBank/DDBJ databases">
        <title>Draft genome sequence of Streptomyces scabrisporus NF3, endophyte isolated from Amphipterygium adstringens.</title>
        <authorList>
            <person name="Vazquez M."/>
            <person name="Ceapa C.D."/>
            <person name="Rodriguez Luna D."/>
            <person name="Sanchez Esquivel S."/>
        </authorList>
    </citation>
    <scope>NUCLEOTIDE SEQUENCE [LARGE SCALE GENOMIC DNA]</scope>
    <source>
        <strain evidence="7 8">NF3</strain>
    </source>
</reference>
<sequence>MNPTVLRIEALTVRYGAVTACAELSLSIRQGEFAVLLGANGAGKTTTLRAVSGLVRPASGRIELDGGDITRATPARRTARGVGHVPEGRRILPEHTVEENLLLGAFARRRDRSGVRASLREMYDLFPRLGERRTQRAGTLSGGEAQALAVARALMSRPRLLMLDEPSLGLDPRRVAEMFEYLARLHREQGLTVLLVEQQARVALAYADRGWVLDRGTVALAGTAAELAADPRVRHAYLGAPASADAV</sequence>
<dbReference type="InterPro" id="IPR017871">
    <property type="entry name" value="ABC_transporter-like_CS"/>
</dbReference>
<keyword evidence="3" id="KW-0547">Nucleotide-binding</keyword>
<dbReference type="Pfam" id="PF00005">
    <property type="entry name" value="ABC_tran"/>
    <property type="match status" value="1"/>
</dbReference>
<evidence type="ECO:0000256" key="4">
    <source>
        <dbReference type="ARBA" id="ARBA00022840"/>
    </source>
</evidence>
<dbReference type="PROSITE" id="PS50893">
    <property type="entry name" value="ABC_TRANSPORTER_2"/>
    <property type="match status" value="1"/>
</dbReference>
<evidence type="ECO:0000259" key="6">
    <source>
        <dbReference type="PROSITE" id="PS50893"/>
    </source>
</evidence>
<dbReference type="RefSeq" id="WP_078973900.1">
    <property type="nucleotide sequence ID" value="NZ_MWQN01000001.1"/>
</dbReference>
<comment type="caution">
    <text evidence="7">The sequence shown here is derived from an EMBL/GenBank/DDBJ whole genome shotgun (WGS) entry which is preliminary data.</text>
</comment>
<name>A0A1T3NS61_9ACTN</name>
<dbReference type="OrthoDB" id="9776369at2"/>
<evidence type="ECO:0000256" key="3">
    <source>
        <dbReference type="ARBA" id="ARBA00022741"/>
    </source>
</evidence>
<dbReference type="SUPFAM" id="SSF52540">
    <property type="entry name" value="P-loop containing nucleoside triphosphate hydrolases"/>
    <property type="match status" value="1"/>
</dbReference>
<protein>
    <submittedName>
        <fullName evidence="7">ABC transporter ATP-binding protein</fullName>
    </submittedName>
</protein>
<dbReference type="STRING" id="159449.B4N89_00560"/>
<evidence type="ECO:0000256" key="5">
    <source>
        <dbReference type="ARBA" id="ARBA00022970"/>
    </source>
</evidence>
<comment type="similarity">
    <text evidence="1">Belongs to the ABC transporter superfamily.</text>
</comment>
<dbReference type="PROSITE" id="PS00211">
    <property type="entry name" value="ABC_TRANSPORTER_1"/>
    <property type="match status" value="1"/>
</dbReference>
<keyword evidence="4 7" id="KW-0067">ATP-binding</keyword>
<feature type="domain" description="ABC transporter" evidence="6">
    <location>
        <begin position="6"/>
        <end position="240"/>
    </location>
</feature>
<dbReference type="SMART" id="SM00382">
    <property type="entry name" value="AAA"/>
    <property type="match status" value="1"/>
</dbReference>
<keyword evidence="8" id="KW-1185">Reference proteome</keyword>
<dbReference type="GO" id="GO:0015658">
    <property type="term" value="F:branched-chain amino acid transmembrane transporter activity"/>
    <property type="evidence" value="ECO:0007669"/>
    <property type="project" value="TreeGrafter"/>
</dbReference>
<dbReference type="GO" id="GO:0015807">
    <property type="term" value="P:L-amino acid transport"/>
    <property type="evidence" value="ECO:0007669"/>
    <property type="project" value="TreeGrafter"/>
</dbReference>
<dbReference type="EMBL" id="MWQN01000001">
    <property type="protein sequence ID" value="OPC79636.1"/>
    <property type="molecule type" value="Genomic_DNA"/>
</dbReference>
<evidence type="ECO:0000256" key="1">
    <source>
        <dbReference type="ARBA" id="ARBA00005417"/>
    </source>
</evidence>
<dbReference type="AlphaFoldDB" id="A0A1T3NS61"/>
<dbReference type="Proteomes" id="UP000190037">
    <property type="component" value="Unassembled WGS sequence"/>
</dbReference>
<organism evidence="7 8">
    <name type="scientific">Embleya scabrispora</name>
    <dbReference type="NCBI Taxonomy" id="159449"/>
    <lineage>
        <taxon>Bacteria</taxon>
        <taxon>Bacillati</taxon>
        <taxon>Actinomycetota</taxon>
        <taxon>Actinomycetes</taxon>
        <taxon>Kitasatosporales</taxon>
        <taxon>Streptomycetaceae</taxon>
        <taxon>Embleya</taxon>
    </lineage>
</organism>
<gene>
    <name evidence="7" type="ORF">B4N89_00560</name>
</gene>
<dbReference type="Gene3D" id="3.40.50.300">
    <property type="entry name" value="P-loop containing nucleotide triphosphate hydrolases"/>
    <property type="match status" value="1"/>
</dbReference>
<evidence type="ECO:0000256" key="2">
    <source>
        <dbReference type="ARBA" id="ARBA00022448"/>
    </source>
</evidence>
<accession>A0A1T3NS61</accession>
<dbReference type="InterPro" id="IPR003439">
    <property type="entry name" value="ABC_transporter-like_ATP-bd"/>
</dbReference>
<evidence type="ECO:0000313" key="8">
    <source>
        <dbReference type="Proteomes" id="UP000190037"/>
    </source>
</evidence>
<evidence type="ECO:0000313" key="7">
    <source>
        <dbReference type="EMBL" id="OPC79636.1"/>
    </source>
</evidence>
<dbReference type="InterPro" id="IPR027417">
    <property type="entry name" value="P-loop_NTPase"/>
</dbReference>
<dbReference type="PANTHER" id="PTHR43820:SF4">
    <property type="entry name" value="HIGH-AFFINITY BRANCHED-CHAIN AMINO ACID TRANSPORT ATP-BINDING PROTEIN LIVF"/>
    <property type="match status" value="1"/>
</dbReference>
<dbReference type="InterPro" id="IPR003593">
    <property type="entry name" value="AAA+_ATPase"/>
</dbReference>
<dbReference type="GO" id="GO:0005524">
    <property type="term" value="F:ATP binding"/>
    <property type="evidence" value="ECO:0007669"/>
    <property type="project" value="UniProtKB-KW"/>
</dbReference>
<dbReference type="PANTHER" id="PTHR43820">
    <property type="entry name" value="HIGH-AFFINITY BRANCHED-CHAIN AMINO ACID TRANSPORT ATP-BINDING PROTEIN LIVF"/>
    <property type="match status" value="1"/>
</dbReference>
<keyword evidence="5" id="KW-0029">Amino-acid transport</keyword>
<keyword evidence="2" id="KW-0813">Transport</keyword>
<dbReference type="GO" id="GO:0016887">
    <property type="term" value="F:ATP hydrolysis activity"/>
    <property type="evidence" value="ECO:0007669"/>
    <property type="project" value="InterPro"/>
</dbReference>